<accession>A0A251THS3</accession>
<feature type="region of interest" description="Disordered" evidence="1">
    <location>
        <begin position="1"/>
        <end position="26"/>
    </location>
</feature>
<dbReference type="EMBL" id="CM007899">
    <property type="protein sequence ID" value="OTG10434.1"/>
    <property type="molecule type" value="Genomic_DNA"/>
</dbReference>
<gene>
    <name evidence="3" type="ORF">HannXRQ_Chr10g0287501</name>
    <name evidence="2" type="ORF">HanXRQr2_Chr10g0428301</name>
</gene>
<keyword evidence="4" id="KW-1185">Reference proteome</keyword>
<evidence type="ECO:0000313" key="4">
    <source>
        <dbReference type="Proteomes" id="UP000215914"/>
    </source>
</evidence>
<dbReference type="Gramene" id="mRNA:HanXRQr2_Chr10g0428301">
    <property type="protein sequence ID" value="CDS:HanXRQr2_Chr10g0428301.1"/>
    <property type="gene ID" value="HanXRQr2_Chr10g0428301"/>
</dbReference>
<evidence type="ECO:0000256" key="1">
    <source>
        <dbReference type="SAM" id="MobiDB-lite"/>
    </source>
</evidence>
<name>A0A251THS3_HELAN</name>
<dbReference type="Proteomes" id="UP000215914">
    <property type="component" value="Chromosome 10"/>
</dbReference>
<dbReference type="InParanoid" id="A0A251THS3"/>
<reference evidence="3" key="2">
    <citation type="submission" date="2017-02" db="EMBL/GenBank/DDBJ databases">
        <title>Sunflower complete genome.</title>
        <authorList>
            <person name="Langlade N."/>
            <person name="Munos S."/>
        </authorList>
    </citation>
    <scope>NUCLEOTIDE SEQUENCE [LARGE SCALE GENOMIC DNA]</scope>
    <source>
        <tissue evidence="3">Leaves</tissue>
    </source>
</reference>
<sequence>MSSEKEAGPPEKVARPPEKVAGPPEKEAAAVAYIADVAGHFCRDFRAGITDIMSLISDNSDFRA</sequence>
<proteinExistence type="predicted"/>
<reference evidence="2 4" key="1">
    <citation type="journal article" date="2017" name="Nature">
        <title>The sunflower genome provides insights into oil metabolism, flowering and Asterid evolution.</title>
        <authorList>
            <person name="Badouin H."/>
            <person name="Gouzy J."/>
            <person name="Grassa C.J."/>
            <person name="Murat F."/>
            <person name="Staton S.E."/>
            <person name="Cottret L."/>
            <person name="Lelandais-Briere C."/>
            <person name="Owens G.L."/>
            <person name="Carrere S."/>
            <person name="Mayjonade B."/>
            <person name="Legrand L."/>
            <person name="Gill N."/>
            <person name="Kane N.C."/>
            <person name="Bowers J.E."/>
            <person name="Hubner S."/>
            <person name="Bellec A."/>
            <person name="Berard A."/>
            <person name="Berges H."/>
            <person name="Blanchet N."/>
            <person name="Boniface M.C."/>
            <person name="Brunel D."/>
            <person name="Catrice O."/>
            <person name="Chaidir N."/>
            <person name="Claudel C."/>
            <person name="Donnadieu C."/>
            <person name="Faraut T."/>
            <person name="Fievet G."/>
            <person name="Helmstetter N."/>
            <person name="King M."/>
            <person name="Knapp S.J."/>
            <person name="Lai Z."/>
            <person name="Le Paslier M.C."/>
            <person name="Lippi Y."/>
            <person name="Lorenzon L."/>
            <person name="Mandel J.R."/>
            <person name="Marage G."/>
            <person name="Marchand G."/>
            <person name="Marquand E."/>
            <person name="Bret-Mestries E."/>
            <person name="Morien E."/>
            <person name="Nambeesan S."/>
            <person name="Nguyen T."/>
            <person name="Pegot-Espagnet P."/>
            <person name="Pouilly N."/>
            <person name="Raftis F."/>
            <person name="Sallet E."/>
            <person name="Schiex T."/>
            <person name="Thomas J."/>
            <person name="Vandecasteele C."/>
            <person name="Vares D."/>
            <person name="Vear F."/>
            <person name="Vautrin S."/>
            <person name="Crespi M."/>
            <person name="Mangin B."/>
            <person name="Burke J.M."/>
            <person name="Salse J."/>
            <person name="Munos S."/>
            <person name="Vincourt P."/>
            <person name="Rieseberg L.H."/>
            <person name="Langlade N.B."/>
        </authorList>
    </citation>
    <scope>NUCLEOTIDE SEQUENCE [LARGE SCALE GENOMIC DNA]</scope>
    <source>
        <strain evidence="4">cv. SF193</strain>
        <tissue evidence="2">Leaves</tissue>
    </source>
</reference>
<organism evidence="3 4">
    <name type="scientific">Helianthus annuus</name>
    <name type="common">Common sunflower</name>
    <dbReference type="NCBI Taxonomy" id="4232"/>
    <lineage>
        <taxon>Eukaryota</taxon>
        <taxon>Viridiplantae</taxon>
        <taxon>Streptophyta</taxon>
        <taxon>Embryophyta</taxon>
        <taxon>Tracheophyta</taxon>
        <taxon>Spermatophyta</taxon>
        <taxon>Magnoliopsida</taxon>
        <taxon>eudicotyledons</taxon>
        <taxon>Gunneridae</taxon>
        <taxon>Pentapetalae</taxon>
        <taxon>asterids</taxon>
        <taxon>campanulids</taxon>
        <taxon>Asterales</taxon>
        <taxon>Asteraceae</taxon>
        <taxon>Asteroideae</taxon>
        <taxon>Heliantheae alliance</taxon>
        <taxon>Heliantheae</taxon>
        <taxon>Helianthus</taxon>
    </lineage>
</organism>
<dbReference type="EMBL" id="MNCJ02000325">
    <property type="protein sequence ID" value="KAF5785407.1"/>
    <property type="molecule type" value="Genomic_DNA"/>
</dbReference>
<protein>
    <submittedName>
        <fullName evidence="3">Uncharacterized protein</fullName>
    </submittedName>
</protein>
<reference evidence="2" key="3">
    <citation type="submission" date="2020-06" db="EMBL/GenBank/DDBJ databases">
        <title>Helianthus annuus Genome sequencing and assembly Release 2.</title>
        <authorList>
            <person name="Gouzy J."/>
            <person name="Langlade N."/>
            <person name="Munos S."/>
        </authorList>
    </citation>
    <scope>NUCLEOTIDE SEQUENCE</scope>
    <source>
        <tissue evidence="2">Leaves</tissue>
    </source>
</reference>
<evidence type="ECO:0000313" key="3">
    <source>
        <dbReference type="EMBL" id="OTG10434.1"/>
    </source>
</evidence>
<evidence type="ECO:0000313" key="2">
    <source>
        <dbReference type="EMBL" id="KAF5785407.1"/>
    </source>
</evidence>
<dbReference type="AlphaFoldDB" id="A0A251THS3"/>